<evidence type="ECO:0000313" key="3">
    <source>
        <dbReference type="EMBL" id="KAK9717104.1"/>
    </source>
</evidence>
<accession>A0AAW1KGX6</accession>
<proteinExistence type="predicted"/>
<organism evidence="3 4">
    <name type="scientific">Popillia japonica</name>
    <name type="common">Japanese beetle</name>
    <dbReference type="NCBI Taxonomy" id="7064"/>
    <lineage>
        <taxon>Eukaryota</taxon>
        <taxon>Metazoa</taxon>
        <taxon>Ecdysozoa</taxon>
        <taxon>Arthropoda</taxon>
        <taxon>Hexapoda</taxon>
        <taxon>Insecta</taxon>
        <taxon>Pterygota</taxon>
        <taxon>Neoptera</taxon>
        <taxon>Endopterygota</taxon>
        <taxon>Coleoptera</taxon>
        <taxon>Polyphaga</taxon>
        <taxon>Scarabaeiformia</taxon>
        <taxon>Scarabaeidae</taxon>
        <taxon>Rutelinae</taxon>
        <taxon>Popillia</taxon>
    </lineage>
</organism>
<feature type="region of interest" description="Disordered" evidence="1">
    <location>
        <begin position="461"/>
        <end position="527"/>
    </location>
</feature>
<dbReference type="PANTHER" id="PTHR33273:SF2">
    <property type="entry name" value="ENDONUCLEASE_EXONUCLEASE_PHOSPHATASE DOMAIN-CONTAINING PROTEIN"/>
    <property type="match status" value="1"/>
</dbReference>
<dbReference type="PANTHER" id="PTHR33273">
    <property type="entry name" value="DOMAIN-CONTAINING PROTEIN, PUTATIVE-RELATED"/>
    <property type="match status" value="1"/>
</dbReference>
<sequence>MKKELANTYQIAEPKIKNPKIIIVGVETETIELEIKAILECIVGQNELQTVDEEIMNKIEVLGKFVKKNKNNYRNIILEVQPDVYGKIIKLGRLNIGLKNVRICTCMSSVVTSVLRMTILQRIVQTKKLAKVSEYTRITKDSNTTIDLVFTNREDVKVSVLRSPKISDHDLIEIVANTKTNKYVPKTITFRNKSNLKNVNFEYILQDRYWPDGENVNVTLSNFYKNVTEAQSGQATPPPKDRIPPIVLRDKSKWAGVSTELKRRGLQFLRAQNIADGIRIFPATEADYRSITKFFSNDAIPYHTYQLPSEKLLNVVFRGVPVEISEEELYDGLRERGFSPDCVVRMRSSRNRAPMPLVLVKISKDYKNIYHLKEVVSLDITVETLNSRPTVGQSFRCQRFGHAQSRCTAPKKCVACAGDHESPACPRPKQDPATCANCGEQHPANYRGCSRFPKLRPQIVNQQKHTSPAATRSAEPRSYSQALSGAHQRPQAKTPTTPKSPRVSWRRHATPSYDRPSSDVNGPEDDKVEKLMDVLQGLFVQIEAVTKVIQQMYPRRSKKPHGAH</sequence>
<evidence type="ECO:0000313" key="4">
    <source>
        <dbReference type="Proteomes" id="UP001458880"/>
    </source>
</evidence>
<gene>
    <name evidence="3" type="ORF">QE152_g24375</name>
</gene>
<evidence type="ECO:0000256" key="1">
    <source>
        <dbReference type="SAM" id="MobiDB-lite"/>
    </source>
</evidence>
<evidence type="ECO:0000259" key="2">
    <source>
        <dbReference type="Pfam" id="PF07530"/>
    </source>
</evidence>
<dbReference type="AlphaFoldDB" id="A0AAW1KGX6"/>
<dbReference type="Pfam" id="PF07530">
    <property type="entry name" value="PRE_C2HC"/>
    <property type="match status" value="1"/>
</dbReference>
<name>A0AAW1KGX6_POPJA</name>
<feature type="domain" description="Pre-C2HC" evidence="2">
    <location>
        <begin position="331"/>
        <end position="388"/>
    </location>
</feature>
<dbReference type="EMBL" id="JASPKY010000247">
    <property type="protein sequence ID" value="KAK9717104.1"/>
    <property type="molecule type" value="Genomic_DNA"/>
</dbReference>
<comment type="caution">
    <text evidence="3">The sequence shown here is derived from an EMBL/GenBank/DDBJ whole genome shotgun (WGS) entry which is preliminary data.</text>
</comment>
<dbReference type="Proteomes" id="UP001458880">
    <property type="component" value="Unassembled WGS sequence"/>
</dbReference>
<protein>
    <submittedName>
        <fullName evidence="3">Zinc finger associated protein</fullName>
    </submittedName>
</protein>
<dbReference type="InterPro" id="IPR006579">
    <property type="entry name" value="Pre_C2HC_dom"/>
</dbReference>
<reference evidence="3 4" key="1">
    <citation type="journal article" date="2024" name="BMC Genomics">
        <title>De novo assembly and annotation of Popillia japonica's genome with initial clues to its potential as an invasive pest.</title>
        <authorList>
            <person name="Cucini C."/>
            <person name="Boschi S."/>
            <person name="Funari R."/>
            <person name="Cardaioli E."/>
            <person name="Iannotti N."/>
            <person name="Marturano G."/>
            <person name="Paoli F."/>
            <person name="Bruttini M."/>
            <person name="Carapelli A."/>
            <person name="Frati F."/>
            <person name="Nardi F."/>
        </authorList>
    </citation>
    <scope>NUCLEOTIDE SEQUENCE [LARGE SCALE GENOMIC DNA]</scope>
    <source>
        <strain evidence="3">DMR45628</strain>
    </source>
</reference>
<feature type="compositionally biased region" description="Polar residues" evidence="1">
    <location>
        <begin position="461"/>
        <end position="470"/>
    </location>
</feature>
<keyword evidence="4" id="KW-1185">Reference proteome</keyword>